<evidence type="ECO:0000313" key="2">
    <source>
        <dbReference type="Proteomes" id="UP000662074"/>
    </source>
</evidence>
<dbReference type="EMBL" id="BMDO01000009">
    <property type="protein sequence ID" value="GGI51815.1"/>
    <property type="molecule type" value="Genomic_DNA"/>
</dbReference>
<accession>A0A917N2C3</accession>
<comment type="caution">
    <text evidence="1">The sequence shown here is derived from an EMBL/GenBank/DDBJ whole genome shotgun (WGS) entry which is preliminary data.</text>
</comment>
<dbReference type="Proteomes" id="UP000662074">
    <property type="component" value="Unassembled WGS sequence"/>
</dbReference>
<name>A0A917N2C3_9SPHI</name>
<gene>
    <name evidence="1" type="ORF">GCM10011425_30270</name>
</gene>
<keyword evidence="2" id="KW-1185">Reference proteome</keyword>
<organism evidence="1 2">
    <name type="scientific">Mucilaginibacter galii</name>
    <dbReference type="NCBI Taxonomy" id="2005073"/>
    <lineage>
        <taxon>Bacteria</taxon>
        <taxon>Pseudomonadati</taxon>
        <taxon>Bacteroidota</taxon>
        <taxon>Sphingobacteriia</taxon>
        <taxon>Sphingobacteriales</taxon>
        <taxon>Sphingobacteriaceae</taxon>
        <taxon>Mucilaginibacter</taxon>
    </lineage>
</organism>
<proteinExistence type="predicted"/>
<reference evidence="1" key="2">
    <citation type="submission" date="2020-09" db="EMBL/GenBank/DDBJ databases">
        <authorList>
            <person name="Sun Q."/>
            <person name="Sedlacek I."/>
        </authorList>
    </citation>
    <scope>NUCLEOTIDE SEQUENCE</scope>
    <source>
        <strain evidence="1">CCM 8711</strain>
    </source>
</reference>
<reference evidence="1" key="1">
    <citation type="journal article" date="2014" name="Int. J. Syst. Evol. Microbiol.">
        <title>Complete genome sequence of Corynebacterium casei LMG S-19264T (=DSM 44701T), isolated from a smear-ripened cheese.</title>
        <authorList>
            <consortium name="US DOE Joint Genome Institute (JGI-PGF)"/>
            <person name="Walter F."/>
            <person name="Albersmeier A."/>
            <person name="Kalinowski J."/>
            <person name="Ruckert C."/>
        </authorList>
    </citation>
    <scope>NUCLEOTIDE SEQUENCE</scope>
    <source>
        <strain evidence="1">CCM 8711</strain>
    </source>
</reference>
<dbReference type="AlphaFoldDB" id="A0A917N2C3"/>
<dbReference type="PROSITE" id="PS51257">
    <property type="entry name" value="PROKAR_LIPOPROTEIN"/>
    <property type="match status" value="1"/>
</dbReference>
<dbReference type="RefSeq" id="WP_188417928.1">
    <property type="nucleotide sequence ID" value="NZ_BMDO01000009.1"/>
</dbReference>
<sequence>MNSKLTLILIIASAIAITGCSKDSFNEKDAIAAQVELLNQKYQHEIELETLKQKGATAMQELINKATLAQLKLTDSLTQKNVAADRKRDYSVTVVDVVTNAPVAAADVTVSSEGKIFSAKTNEQGVATFSSLYLFPTTPFLISKTGYAATQILQQNLLVGTAKLWNTADLTNEITGTLYIETDLINTTPEKVGANVLVTASASIPASPSGAYTVYFPTYTTATGTYSLKVPVAPNGYTLSFEQVTADQKLIVNATEDDAATTFPAALPRVATIKTYFGVNKFTAPVPTAVNTIYFKFAPDVTGKTLYLSGNGYYSNNQVLLSATGSKYQVERLNVTSTYNNNGNYIDYNAFTYTPNSKVDVELVDVVGNVIETAPKLTGIIGSNGKLAYYYSSEGGNGYVHLKRNDAGVLVEGAKGSILKANLYDTYSNLYTLNPSNSVNTATNISVANTFLITNKGDKKVVNFYYGAGESRVKQVY</sequence>
<evidence type="ECO:0000313" key="1">
    <source>
        <dbReference type="EMBL" id="GGI51815.1"/>
    </source>
</evidence>
<protein>
    <submittedName>
        <fullName evidence="1">Uncharacterized protein</fullName>
    </submittedName>
</protein>